<dbReference type="EMBL" id="JALJOV010000308">
    <property type="protein sequence ID" value="KAK9864859.1"/>
    <property type="molecule type" value="Genomic_DNA"/>
</dbReference>
<accession>A0AAW1T5N7</accession>
<evidence type="ECO:0000313" key="2">
    <source>
        <dbReference type="Proteomes" id="UP001485043"/>
    </source>
</evidence>
<organism evidence="1 2">
    <name type="scientific">Apatococcus fuscideae</name>
    <dbReference type="NCBI Taxonomy" id="2026836"/>
    <lineage>
        <taxon>Eukaryota</taxon>
        <taxon>Viridiplantae</taxon>
        <taxon>Chlorophyta</taxon>
        <taxon>core chlorophytes</taxon>
        <taxon>Trebouxiophyceae</taxon>
        <taxon>Chlorellales</taxon>
        <taxon>Chlorellaceae</taxon>
        <taxon>Apatococcus</taxon>
    </lineage>
</organism>
<gene>
    <name evidence="1" type="ORF">WJX84_006820</name>
</gene>
<proteinExistence type="predicted"/>
<name>A0AAW1T5N7_9CHLO</name>
<dbReference type="Proteomes" id="UP001485043">
    <property type="component" value="Unassembled WGS sequence"/>
</dbReference>
<keyword evidence="2" id="KW-1185">Reference proteome</keyword>
<protein>
    <submittedName>
        <fullName evidence="1">Uncharacterized protein</fullName>
    </submittedName>
</protein>
<comment type="caution">
    <text evidence="1">The sequence shown here is derived from an EMBL/GenBank/DDBJ whole genome shotgun (WGS) entry which is preliminary data.</text>
</comment>
<sequence>MTPAGLCTAFDLHLQPDGAYEHDSVYSAAFQCSGPTGELHILLYTDDRLLASFPLRFDPEPGLTHMTIFPAVGVEVSCDIECDAAVACDADAVSESDVFEYVVTVDRVVCGTDLL</sequence>
<dbReference type="AlphaFoldDB" id="A0AAW1T5N7"/>
<reference evidence="1 2" key="1">
    <citation type="journal article" date="2024" name="Nat. Commun.">
        <title>Phylogenomics reveals the evolutionary origins of lichenization in chlorophyte algae.</title>
        <authorList>
            <person name="Puginier C."/>
            <person name="Libourel C."/>
            <person name="Otte J."/>
            <person name="Skaloud P."/>
            <person name="Haon M."/>
            <person name="Grisel S."/>
            <person name="Petersen M."/>
            <person name="Berrin J.G."/>
            <person name="Delaux P.M."/>
            <person name="Dal Grande F."/>
            <person name="Keller J."/>
        </authorList>
    </citation>
    <scope>NUCLEOTIDE SEQUENCE [LARGE SCALE GENOMIC DNA]</scope>
    <source>
        <strain evidence="1 2">SAG 2523</strain>
    </source>
</reference>
<evidence type="ECO:0000313" key="1">
    <source>
        <dbReference type="EMBL" id="KAK9864859.1"/>
    </source>
</evidence>